<gene>
    <name evidence="1" type="ORF">EVAR_20421_1</name>
</gene>
<keyword evidence="2" id="KW-1185">Reference proteome</keyword>
<evidence type="ECO:0000313" key="2">
    <source>
        <dbReference type="Proteomes" id="UP000299102"/>
    </source>
</evidence>
<organism evidence="1 2">
    <name type="scientific">Eumeta variegata</name>
    <name type="common">Bagworm moth</name>
    <name type="synonym">Eumeta japonica</name>
    <dbReference type="NCBI Taxonomy" id="151549"/>
    <lineage>
        <taxon>Eukaryota</taxon>
        <taxon>Metazoa</taxon>
        <taxon>Ecdysozoa</taxon>
        <taxon>Arthropoda</taxon>
        <taxon>Hexapoda</taxon>
        <taxon>Insecta</taxon>
        <taxon>Pterygota</taxon>
        <taxon>Neoptera</taxon>
        <taxon>Endopterygota</taxon>
        <taxon>Lepidoptera</taxon>
        <taxon>Glossata</taxon>
        <taxon>Ditrysia</taxon>
        <taxon>Tineoidea</taxon>
        <taxon>Psychidae</taxon>
        <taxon>Oiketicinae</taxon>
        <taxon>Eumeta</taxon>
    </lineage>
</organism>
<sequence>MEKKLSRYIQRYDRYEKLRRLRAYGRALRDSARPARARPPQISYGVMKALGLCFTMVTVLEAVLTESRLLDGPSESKSGYALESTCVIKEEFHTITTDSSVSRTGKFYDGGRSPQNFPPSLDSTRPHLFYDIACTEIMKRAYLRLDGVARPAASRTTEATGFARESLLGLVPGSPVSSIWEVGGRTPVPGIGTLTRLKGKVMVEPSNADLSILIGLAFNRANEDAAVLASSYQKNYLNVKLLRMCVYALDMSKPLEEREEFWADVRDILVKRDRKESIVILVTEISIQELQCLRHNKWGEHWLVCTHRGVRLGFVASLWIFNLFMDSCVYDLKDYECRLRRHVKCLLYADVQVIFTSSPCGLQEMVNK</sequence>
<evidence type="ECO:0000313" key="1">
    <source>
        <dbReference type="EMBL" id="GBP18889.1"/>
    </source>
</evidence>
<name>A0A4C1TXW3_EUMVA</name>
<dbReference type="Proteomes" id="UP000299102">
    <property type="component" value="Unassembled WGS sequence"/>
</dbReference>
<protein>
    <recommendedName>
        <fullName evidence="3">Reverse transcriptase domain-containing protein</fullName>
    </recommendedName>
</protein>
<dbReference type="OrthoDB" id="10014409at2759"/>
<dbReference type="EMBL" id="BGZK01000102">
    <property type="protein sequence ID" value="GBP18889.1"/>
    <property type="molecule type" value="Genomic_DNA"/>
</dbReference>
<accession>A0A4C1TXW3</accession>
<evidence type="ECO:0008006" key="3">
    <source>
        <dbReference type="Google" id="ProtNLM"/>
    </source>
</evidence>
<proteinExistence type="predicted"/>
<comment type="caution">
    <text evidence="1">The sequence shown here is derived from an EMBL/GenBank/DDBJ whole genome shotgun (WGS) entry which is preliminary data.</text>
</comment>
<reference evidence="1 2" key="1">
    <citation type="journal article" date="2019" name="Commun. Biol.">
        <title>The bagworm genome reveals a unique fibroin gene that provides high tensile strength.</title>
        <authorList>
            <person name="Kono N."/>
            <person name="Nakamura H."/>
            <person name="Ohtoshi R."/>
            <person name="Tomita M."/>
            <person name="Numata K."/>
            <person name="Arakawa K."/>
        </authorList>
    </citation>
    <scope>NUCLEOTIDE SEQUENCE [LARGE SCALE GENOMIC DNA]</scope>
</reference>
<dbReference type="AlphaFoldDB" id="A0A4C1TXW3"/>